<dbReference type="SUPFAM" id="SSF81301">
    <property type="entry name" value="Nucleotidyltransferase"/>
    <property type="match status" value="1"/>
</dbReference>
<dbReference type="EMBL" id="QLMJ01000020">
    <property type="protein sequence ID" value="RAK28371.1"/>
    <property type="molecule type" value="Genomic_DNA"/>
</dbReference>
<evidence type="ECO:0008006" key="3">
    <source>
        <dbReference type="Google" id="ProtNLM"/>
    </source>
</evidence>
<protein>
    <recommendedName>
        <fullName evidence="3">Nucleotidyltransferase-like protein</fullName>
    </recommendedName>
</protein>
<sequence length="291" mass="33291">MERSRAVALVEEVLGRLVDGHGEWPLSLVREVYVFGSFARGALQPGDVDLNVEIDRDDRWRAWFIDAMTAGHDPYVRFRQAFVGRKRLVQFMFSGLDGADFPMTLLWRRGDDLNTALGRLAEIKADPDAGRAERHAMLPQFEGLDHWVSRFHREHFVAAIDSGAITVERVTLAEAEPRHLAHPVVEDHLWDRWPTTSPLYRAAGAVFAYLIDRGVDPAKLHLHGKDVRAGKTPYYAGFSLRYLRAMQWCFTDYGGREWIEVVHPTKRGDIHALRVLPASVEKLKELEWLRS</sequence>
<evidence type="ECO:0000313" key="1">
    <source>
        <dbReference type="EMBL" id="RAK28371.1"/>
    </source>
</evidence>
<comment type="caution">
    <text evidence="1">The sequence shown here is derived from an EMBL/GenBank/DDBJ whole genome shotgun (WGS) entry which is preliminary data.</text>
</comment>
<name>A0A327ZA13_9ACTN</name>
<dbReference type="InterPro" id="IPR043519">
    <property type="entry name" value="NT_sf"/>
</dbReference>
<accession>A0A327ZA13</accession>
<organism evidence="1 2">
    <name type="scientific">Actinoplanes lutulentus</name>
    <dbReference type="NCBI Taxonomy" id="1287878"/>
    <lineage>
        <taxon>Bacteria</taxon>
        <taxon>Bacillati</taxon>
        <taxon>Actinomycetota</taxon>
        <taxon>Actinomycetes</taxon>
        <taxon>Micromonosporales</taxon>
        <taxon>Micromonosporaceae</taxon>
        <taxon>Actinoplanes</taxon>
    </lineage>
</organism>
<dbReference type="Proteomes" id="UP000249341">
    <property type="component" value="Unassembled WGS sequence"/>
</dbReference>
<keyword evidence="2" id="KW-1185">Reference proteome</keyword>
<gene>
    <name evidence="1" type="ORF">B0I29_120139</name>
</gene>
<proteinExistence type="predicted"/>
<reference evidence="1 2" key="1">
    <citation type="submission" date="2018-06" db="EMBL/GenBank/DDBJ databases">
        <title>Genomic Encyclopedia of Type Strains, Phase III (KMG-III): the genomes of soil and plant-associated and newly described type strains.</title>
        <authorList>
            <person name="Whitman W."/>
        </authorList>
    </citation>
    <scope>NUCLEOTIDE SEQUENCE [LARGE SCALE GENOMIC DNA]</scope>
    <source>
        <strain evidence="1 2">CGMCC 4.7090</strain>
    </source>
</reference>
<evidence type="ECO:0000313" key="2">
    <source>
        <dbReference type="Proteomes" id="UP000249341"/>
    </source>
</evidence>
<dbReference type="AlphaFoldDB" id="A0A327ZA13"/>